<evidence type="ECO:0000256" key="1">
    <source>
        <dbReference type="SAM" id="MobiDB-lite"/>
    </source>
</evidence>
<keyword evidence="4" id="KW-1185">Reference proteome</keyword>
<dbReference type="EMBL" id="LRBV02000001">
    <property type="status" value="NOT_ANNOTATED_CDS"/>
    <property type="molecule type" value="Genomic_DNA"/>
</dbReference>
<organism evidence="3 4">
    <name type="scientific">Quercus lobata</name>
    <name type="common">Valley oak</name>
    <dbReference type="NCBI Taxonomy" id="97700"/>
    <lineage>
        <taxon>Eukaryota</taxon>
        <taxon>Viridiplantae</taxon>
        <taxon>Streptophyta</taxon>
        <taxon>Embryophyta</taxon>
        <taxon>Tracheophyta</taxon>
        <taxon>Spermatophyta</taxon>
        <taxon>Magnoliopsida</taxon>
        <taxon>eudicotyledons</taxon>
        <taxon>Gunneridae</taxon>
        <taxon>Pentapetalae</taxon>
        <taxon>rosids</taxon>
        <taxon>fabids</taxon>
        <taxon>Fagales</taxon>
        <taxon>Fagaceae</taxon>
        <taxon>Quercus</taxon>
    </lineage>
</organism>
<reference evidence="3" key="2">
    <citation type="submission" date="2021-01" db="UniProtKB">
        <authorList>
            <consortium name="EnsemblPlants"/>
        </authorList>
    </citation>
    <scope>IDENTIFICATION</scope>
</reference>
<feature type="compositionally biased region" description="Basic and acidic residues" evidence="1">
    <location>
        <begin position="1"/>
        <end position="11"/>
    </location>
</feature>
<accession>A0A7N2KQY2</accession>
<feature type="region of interest" description="Disordered" evidence="1">
    <location>
        <begin position="1"/>
        <end position="67"/>
    </location>
</feature>
<evidence type="ECO:0000313" key="3">
    <source>
        <dbReference type="EnsemblPlants" id="QL01p055501:mrna:CDS:1"/>
    </source>
</evidence>
<dbReference type="Gramene" id="QL01p055501:mrna">
    <property type="protein sequence ID" value="QL01p055501:mrna:CDS:1"/>
    <property type="gene ID" value="QL01p055501"/>
</dbReference>
<protein>
    <recommendedName>
        <fullName evidence="2">KIN17 C2H2-type zinc finger domain-containing protein</fullName>
    </recommendedName>
</protein>
<dbReference type="Proteomes" id="UP000594261">
    <property type="component" value="Chromosome 1"/>
</dbReference>
<evidence type="ECO:0000313" key="4">
    <source>
        <dbReference type="Proteomes" id="UP000594261"/>
    </source>
</evidence>
<dbReference type="Pfam" id="PF25095">
    <property type="entry name" value="C2H2-zf_KIN17"/>
    <property type="match status" value="1"/>
</dbReference>
<dbReference type="Proteomes" id="UP000594261">
    <property type="component" value="Chromosome 2"/>
</dbReference>
<reference evidence="3 4" key="1">
    <citation type="journal article" date="2016" name="G3 (Bethesda)">
        <title>First Draft Assembly and Annotation of the Genome of a California Endemic Oak Quercus lobata Nee (Fagaceae).</title>
        <authorList>
            <person name="Sork V.L."/>
            <person name="Fitz-Gibbon S.T."/>
            <person name="Puiu D."/>
            <person name="Crepeau M."/>
            <person name="Gugger P.F."/>
            <person name="Sherman R."/>
            <person name="Stevens K."/>
            <person name="Langley C.H."/>
            <person name="Pellegrini M."/>
            <person name="Salzberg S.L."/>
        </authorList>
    </citation>
    <scope>NUCLEOTIDE SEQUENCE [LARGE SCALE GENOMIC DNA]</scope>
    <source>
        <strain evidence="4">cv. SW786</strain>
    </source>
</reference>
<feature type="domain" description="KIN17 C2H2-type zinc finger" evidence="2">
    <location>
        <begin position="1"/>
        <end position="20"/>
    </location>
</feature>
<sequence>MCQKQCRDENGFKNSLSESYRGLFIPPRPDERGGELGDAETGIRGAEEGGIGEVPPETGGASDDHEK</sequence>
<dbReference type="InterPro" id="IPR056767">
    <property type="entry name" value="C2H2-Znf_KIN17"/>
</dbReference>
<dbReference type="Gramene" id="QL02p007610:mrna">
    <property type="protein sequence ID" value="QL02p007610:mrna:CDS:1"/>
    <property type="gene ID" value="QL02p007610"/>
</dbReference>
<dbReference type="InParanoid" id="A0A7N2KQY2"/>
<dbReference type="AlphaFoldDB" id="A0A7N2KQY2"/>
<evidence type="ECO:0000259" key="2">
    <source>
        <dbReference type="Pfam" id="PF25095"/>
    </source>
</evidence>
<dbReference type="EnsemblPlants" id="QL02p007610:mrna">
    <property type="protein sequence ID" value="QL02p007610:mrna:CDS:1"/>
    <property type="gene ID" value="QL02p007610"/>
</dbReference>
<proteinExistence type="predicted"/>
<name>A0A7N2KQY2_QUELO</name>
<dbReference type="EnsemblPlants" id="QL01p055501:mrna">
    <property type="protein sequence ID" value="QL01p055501:mrna:CDS:1"/>
    <property type="gene ID" value="QL01p055501"/>
</dbReference>